<feature type="region of interest" description="Disordered" evidence="1">
    <location>
        <begin position="53"/>
        <end position="228"/>
    </location>
</feature>
<dbReference type="Pfam" id="PF00566">
    <property type="entry name" value="RabGAP-TBC"/>
    <property type="match status" value="1"/>
</dbReference>
<dbReference type="AlphaFoldDB" id="A0A8H7Y708"/>
<dbReference type="GO" id="GO:0031267">
    <property type="term" value="F:small GTPase binding"/>
    <property type="evidence" value="ECO:0007669"/>
    <property type="project" value="TreeGrafter"/>
</dbReference>
<dbReference type="GO" id="GO:0005096">
    <property type="term" value="F:GTPase activator activity"/>
    <property type="evidence" value="ECO:0007669"/>
    <property type="project" value="TreeGrafter"/>
</dbReference>
<accession>A0A8H7Y708</accession>
<dbReference type="PANTHER" id="PTHR47219">
    <property type="entry name" value="RAB GTPASE-ACTIVATING PROTEIN 1-LIKE"/>
    <property type="match status" value="1"/>
</dbReference>
<dbReference type="OrthoDB" id="289721at2759"/>
<dbReference type="PANTHER" id="PTHR47219:SF15">
    <property type="entry name" value="TBC1 DOMAIN FAMILY MEMBER 12 ISOFORM X1"/>
    <property type="match status" value="1"/>
</dbReference>
<dbReference type="InterPro" id="IPR050302">
    <property type="entry name" value="Rab_GAP_TBC_domain"/>
</dbReference>
<dbReference type="Gene3D" id="1.10.472.80">
    <property type="entry name" value="Ypt/Rab-GAP domain of gyp1p, domain 3"/>
    <property type="match status" value="1"/>
</dbReference>
<name>A0A8H7Y708_PSICU</name>
<organism evidence="3">
    <name type="scientific">Psilocybe cubensis</name>
    <name type="common">Psychedelic mushroom</name>
    <name type="synonym">Stropharia cubensis</name>
    <dbReference type="NCBI Taxonomy" id="181762"/>
    <lineage>
        <taxon>Eukaryota</taxon>
        <taxon>Fungi</taxon>
        <taxon>Dikarya</taxon>
        <taxon>Basidiomycota</taxon>
        <taxon>Agaricomycotina</taxon>
        <taxon>Agaricomycetes</taxon>
        <taxon>Agaricomycetidae</taxon>
        <taxon>Agaricales</taxon>
        <taxon>Agaricineae</taxon>
        <taxon>Strophariaceae</taxon>
        <taxon>Psilocybe</taxon>
    </lineage>
</organism>
<evidence type="ECO:0000313" key="3">
    <source>
        <dbReference type="EMBL" id="KAG5173902.1"/>
    </source>
</evidence>
<dbReference type="SUPFAM" id="SSF47923">
    <property type="entry name" value="Ypt/Rab-GAP domain of gyp1p"/>
    <property type="match status" value="2"/>
</dbReference>
<proteinExistence type="predicted"/>
<sequence>MTSPAGPALSHLPTPLNLPHFNDDDDDVFDDKDDDLTVPLPYVFSPDAIREEMARHIPEMEETWGEHESVASAAESSSDQNASVSTLNIDSDTPPDGHPLESSLSAHFSRISLTTPSDEHPPQSLSNSGDESPSNGHQISDEHYDSLDTPTHPPPQDTPPTTPPQTPPQHDRNISEPYPSRLTPPTSAPLPRLHLSEDSPPTSASLSTSHSASSFSSLPPIPPASAAVPHSNELLTEAPRNPKARRSLGPSVFEKVRSKTRPVFLPPKPKSEDAKHLADWQEMMKQSRLKAEKRRKAFQERRLAREKAIEENLHIWEHEILPDWRVVHKNARLRKLWWQGIPTKLRAPLWEKAVGNELALSKDHYRTCLSRAKRALTSGVFPQATLGMIEEDISTTLPAVHIFNKETGPMYPDLKDMLYAWVVSRSDEGLGYTFGAAKIAAMLLINMPSQQAFIVMRNLLERHCMRSFFGGERSKDDVEAYYRIFDTLLADGMPKIYFNFKQHQVSPGAYLPDWVISLFLDHLPFEACARIWDVLMLEGDSFLYRACLGILAVLEPRLFFPDKKELLELLKGENKAAIEVAKREGRSLIGGKYEIYGVDEETLWDRIDSMEDWWKESTWTRLIQRELPDI</sequence>
<dbReference type="EMBL" id="JAFIQS010000001">
    <property type="protein sequence ID" value="KAG5173902.1"/>
    <property type="molecule type" value="Genomic_DNA"/>
</dbReference>
<feature type="domain" description="Rab-GAP TBC" evidence="2">
    <location>
        <begin position="340"/>
        <end position="539"/>
    </location>
</feature>
<dbReference type="SMART" id="SM00164">
    <property type="entry name" value="TBC"/>
    <property type="match status" value="1"/>
</dbReference>
<feature type="compositionally biased region" description="Pro residues" evidence="1">
    <location>
        <begin position="151"/>
        <end position="167"/>
    </location>
</feature>
<dbReference type="PROSITE" id="PS50086">
    <property type="entry name" value="TBC_RABGAP"/>
    <property type="match status" value="1"/>
</dbReference>
<reference evidence="3" key="1">
    <citation type="submission" date="2021-02" db="EMBL/GenBank/DDBJ databases">
        <title>Psilocybe cubensis genome.</title>
        <authorList>
            <person name="Mckernan K.J."/>
            <person name="Crawford S."/>
            <person name="Trippe A."/>
            <person name="Kane L.T."/>
            <person name="Mclaughlin S."/>
        </authorList>
    </citation>
    <scope>NUCLEOTIDE SEQUENCE [LARGE SCALE GENOMIC DNA]</scope>
    <source>
        <strain evidence="3">MGC-MH-2018</strain>
    </source>
</reference>
<feature type="compositionally biased region" description="Basic and acidic residues" evidence="1">
    <location>
        <begin position="53"/>
        <end position="69"/>
    </location>
</feature>
<feature type="compositionally biased region" description="Polar residues" evidence="1">
    <location>
        <begin position="79"/>
        <end position="91"/>
    </location>
</feature>
<comment type="caution">
    <text evidence="3">The sequence shown here is derived from an EMBL/GenBank/DDBJ whole genome shotgun (WGS) entry which is preliminary data.</text>
</comment>
<protein>
    <recommendedName>
        <fullName evidence="2">Rab-GAP TBC domain-containing protein</fullName>
    </recommendedName>
</protein>
<dbReference type="InterPro" id="IPR035969">
    <property type="entry name" value="Rab-GAP_TBC_sf"/>
</dbReference>
<feature type="compositionally biased region" description="Polar residues" evidence="1">
    <location>
        <begin position="123"/>
        <end position="138"/>
    </location>
</feature>
<feature type="compositionally biased region" description="Polar residues" evidence="1">
    <location>
        <begin position="102"/>
        <end position="116"/>
    </location>
</feature>
<evidence type="ECO:0000256" key="1">
    <source>
        <dbReference type="SAM" id="MobiDB-lite"/>
    </source>
</evidence>
<feature type="compositionally biased region" description="Low complexity" evidence="1">
    <location>
        <begin position="199"/>
        <end position="228"/>
    </location>
</feature>
<dbReference type="Gene3D" id="1.10.10.750">
    <property type="entry name" value="Ypt/Rab-GAP domain of gyp1p, domain 1"/>
    <property type="match status" value="1"/>
</dbReference>
<evidence type="ECO:0000259" key="2">
    <source>
        <dbReference type="PROSITE" id="PS50086"/>
    </source>
</evidence>
<dbReference type="Gene3D" id="1.10.8.270">
    <property type="entry name" value="putative rabgap domain of human tbc1 domain family member 14 like domains"/>
    <property type="match status" value="1"/>
</dbReference>
<feature type="compositionally biased region" description="Acidic residues" evidence="1">
    <location>
        <begin position="23"/>
        <end position="36"/>
    </location>
</feature>
<feature type="region of interest" description="Disordered" evidence="1">
    <location>
        <begin position="1"/>
        <end position="36"/>
    </location>
</feature>
<dbReference type="InterPro" id="IPR000195">
    <property type="entry name" value="Rab-GAP-TBC_dom"/>
</dbReference>
<gene>
    <name evidence="3" type="ORF">JR316_000560</name>
</gene>